<dbReference type="NCBIfam" id="TIGR01098">
    <property type="entry name" value="3A0109s03R"/>
    <property type="match status" value="1"/>
</dbReference>
<evidence type="ECO:0000313" key="3">
    <source>
        <dbReference type="EMBL" id="EEF68749.1"/>
    </source>
</evidence>
<dbReference type="GO" id="GO:0055085">
    <property type="term" value="P:transmembrane transport"/>
    <property type="evidence" value="ECO:0007669"/>
    <property type="project" value="InterPro"/>
</dbReference>
<dbReference type="PANTHER" id="PTHR35841">
    <property type="entry name" value="PHOSPHONATES-BINDING PERIPLASMIC PROTEIN"/>
    <property type="match status" value="1"/>
</dbReference>
<sequence length="348" mass="38372">MKMWNIVDIALFLVNACAIRCRGIEQRQAEKLKTGEKENKGELMMKTRRLTKWLSTLCVCSILFGCASANPDSEKQDTQWPKKIVLVQMPNENNPAADSQHEKFGQALSEYLGIEVEAMEASEYTAAIEGMAGGNIDVMLVSPMSYFQAKERAGAELLVSTPMSAEYVSAFIVRSDRDDITGMEGLRGKTFAFVDQASSSGYLYPKAALVKQLNLDPDQLESSDYFFKTVAFSGSHTTSVSGVQMGDYDAACVAKSIIAQMAEAGAVNAEDFKIIGSSDIIPNPAYVARGSLPEDLKAKIKAFFLSYKDADYFEAVHGNRDIRFVEVTEDDYQPAKEMLDLLHIEFGD</sequence>
<reference evidence="3 4" key="1">
    <citation type="submission" date="2008-12" db="EMBL/GenBank/DDBJ databases">
        <authorList>
            <person name="Fulton L."/>
            <person name="Clifton S."/>
            <person name="Fulton B."/>
            <person name="Xu J."/>
            <person name="Minx P."/>
            <person name="Pepin K.H."/>
            <person name="Johnson M."/>
            <person name="Bhonagiri V."/>
            <person name="Nash W.E."/>
            <person name="Mardis E.R."/>
            <person name="Wilson R.K."/>
        </authorList>
    </citation>
    <scope>NUCLEOTIDE SEQUENCE [LARGE SCALE GENOMIC DNA]</scope>
    <source>
        <strain evidence="3 4">DSM 12042</strain>
    </source>
</reference>
<proteinExistence type="inferred from homology"/>
<dbReference type="CDD" id="cd01071">
    <property type="entry name" value="PBP2_PhnD_like"/>
    <property type="match status" value="1"/>
</dbReference>
<reference evidence="3 4" key="2">
    <citation type="submission" date="2009-02" db="EMBL/GenBank/DDBJ databases">
        <title>Draft genome sequence of Holdemania filiformis DSM 12042.</title>
        <authorList>
            <person name="Sudarsanam P."/>
            <person name="Ley R."/>
            <person name="Guruge J."/>
            <person name="Turnbaugh P.J."/>
            <person name="Mahowald M."/>
            <person name="Liep D."/>
            <person name="Gordon J."/>
        </authorList>
    </citation>
    <scope>NUCLEOTIDE SEQUENCE [LARGE SCALE GENOMIC DNA]</scope>
    <source>
        <strain evidence="3 4">DSM 12042</strain>
    </source>
</reference>
<keyword evidence="2" id="KW-0732">Signal</keyword>
<accession>B9Y5J1</accession>
<comment type="caution">
    <text evidence="3">The sequence shown here is derived from an EMBL/GenBank/DDBJ whole genome shotgun (WGS) entry which is preliminary data.</text>
</comment>
<comment type="similarity">
    <text evidence="1">Belongs to the phosphate/phosphite/phosphonate binding protein family.</text>
</comment>
<dbReference type="STRING" id="545696.HOLDEFILI_01073"/>
<dbReference type="GO" id="GO:0043190">
    <property type="term" value="C:ATP-binding cassette (ABC) transporter complex"/>
    <property type="evidence" value="ECO:0007669"/>
    <property type="project" value="InterPro"/>
</dbReference>
<dbReference type="Pfam" id="PF12974">
    <property type="entry name" value="Phosphonate-bd"/>
    <property type="match status" value="1"/>
</dbReference>
<dbReference type="Gene3D" id="3.40.190.10">
    <property type="entry name" value="Periplasmic binding protein-like II"/>
    <property type="match status" value="2"/>
</dbReference>
<protein>
    <submittedName>
        <fullName evidence="3">Phosphate-import protein PhnD</fullName>
    </submittedName>
</protein>
<dbReference type="InterPro" id="IPR005770">
    <property type="entry name" value="PhnD"/>
</dbReference>
<evidence type="ECO:0000256" key="2">
    <source>
        <dbReference type="ARBA" id="ARBA00022729"/>
    </source>
</evidence>
<dbReference type="HOGENOM" id="CLU_051472_6_4_9"/>
<evidence type="ECO:0000313" key="4">
    <source>
        <dbReference type="Proteomes" id="UP000005950"/>
    </source>
</evidence>
<dbReference type="Proteomes" id="UP000005950">
    <property type="component" value="Unassembled WGS sequence"/>
</dbReference>
<evidence type="ECO:0000256" key="1">
    <source>
        <dbReference type="ARBA" id="ARBA00007162"/>
    </source>
</evidence>
<gene>
    <name evidence="3" type="primary">phnD</name>
    <name evidence="3" type="ORF">HOLDEFILI_01073</name>
</gene>
<dbReference type="AlphaFoldDB" id="B9Y5J1"/>
<dbReference type="eggNOG" id="COG3221">
    <property type="taxonomic scope" value="Bacteria"/>
</dbReference>
<name>B9Y5J1_9FIRM</name>
<organism evidence="3 4">
    <name type="scientific">Holdemania filiformis DSM 12042</name>
    <dbReference type="NCBI Taxonomy" id="545696"/>
    <lineage>
        <taxon>Bacteria</taxon>
        <taxon>Bacillati</taxon>
        <taxon>Bacillota</taxon>
        <taxon>Erysipelotrichia</taxon>
        <taxon>Erysipelotrichales</taxon>
        <taxon>Erysipelotrichaceae</taxon>
        <taxon>Holdemania</taxon>
    </lineage>
</organism>
<dbReference type="SUPFAM" id="SSF53850">
    <property type="entry name" value="Periplasmic binding protein-like II"/>
    <property type="match status" value="1"/>
</dbReference>
<dbReference type="PANTHER" id="PTHR35841:SF1">
    <property type="entry name" value="PHOSPHONATES-BINDING PERIPLASMIC PROTEIN"/>
    <property type="match status" value="1"/>
</dbReference>
<dbReference type="EMBL" id="ACCF01000060">
    <property type="protein sequence ID" value="EEF68749.1"/>
    <property type="molecule type" value="Genomic_DNA"/>
</dbReference>